<proteinExistence type="predicted"/>
<sequence length="248" mass="28383">MIPTEYHKFLAPGKSHNPEFNPNRKTTFNDLTFLYIESNQSSILNGKEIKSLISRTGGIVQLCNSQDVERGSTMLLSRDTIYIAQEDDVENLPAISRFLKANKVNFVVELIHIFYAIISADVSDLKKIPIKDSRWSYNDVKSKPGKGKEERNKVSETRNSKLKDNAGTSLSDMQFSHQEDYVEANDFRSSEKRSWQDEEDVSKMDTKSTTSIPSLPESGLINFKRFKKVVHTYQSEGIKDPVEFEWKS</sequence>
<dbReference type="EMBL" id="HBEO01022072">
    <property type="protein sequence ID" value="CAD8492257.1"/>
    <property type="molecule type" value="Transcribed_RNA"/>
</dbReference>
<organism evidence="2">
    <name type="scientific">Hanusia phi</name>
    <dbReference type="NCBI Taxonomy" id="3032"/>
    <lineage>
        <taxon>Eukaryota</taxon>
        <taxon>Cryptophyceae</taxon>
        <taxon>Pyrenomonadales</taxon>
        <taxon>Geminigeraceae</taxon>
        <taxon>Hanusia</taxon>
    </lineage>
</organism>
<gene>
    <name evidence="2" type="ORF">HPHI1048_LOCUS14935</name>
</gene>
<reference evidence="2" key="1">
    <citation type="submission" date="2021-01" db="EMBL/GenBank/DDBJ databases">
        <authorList>
            <person name="Corre E."/>
            <person name="Pelletier E."/>
            <person name="Niang G."/>
            <person name="Scheremetjew M."/>
            <person name="Finn R."/>
            <person name="Kale V."/>
            <person name="Holt S."/>
            <person name="Cochrane G."/>
            <person name="Meng A."/>
            <person name="Brown T."/>
            <person name="Cohen L."/>
        </authorList>
    </citation>
    <scope>NUCLEOTIDE SEQUENCE</scope>
    <source>
        <strain evidence="2">CCMP325</strain>
    </source>
</reference>
<protein>
    <submittedName>
        <fullName evidence="2">Uncharacterized protein</fullName>
    </submittedName>
</protein>
<accession>A0A7S0ESL2</accession>
<feature type="compositionally biased region" description="Basic and acidic residues" evidence="1">
    <location>
        <begin position="185"/>
        <end position="206"/>
    </location>
</feature>
<feature type="compositionally biased region" description="Basic and acidic residues" evidence="1">
    <location>
        <begin position="139"/>
        <end position="164"/>
    </location>
</feature>
<evidence type="ECO:0000256" key="1">
    <source>
        <dbReference type="SAM" id="MobiDB-lite"/>
    </source>
</evidence>
<evidence type="ECO:0000313" key="2">
    <source>
        <dbReference type="EMBL" id="CAD8492257.1"/>
    </source>
</evidence>
<feature type="region of interest" description="Disordered" evidence="1">
    <location>
        <begin position="185"/>
        <end position="214"/>
    </location>
</feature>
<name>A0A7S0ESL2_9CRYP</name>
<dbReference type="AlphaFoldDB" id="A0A7S0ESL2"/>
<feature type="region of interest" description="Disordered" evidence="1">
    <location>
        <begin position="139"/>
        <end position="169"/>
    </location>
</feature>